<dbReference type="Pfam" id="PF04230">
    <property type="entry name" value="PS_pyruv_trans"/>
    <property type="match status" value="1"/>
</dbReference>
<keyword evidence="3" id="KW-1185">Reference proteome</keyword>
<dbReference type="EMBL" id="AP018227">
    <property type="protein sequence ID" value="BAY84273.1"/>
    <property type="molecule type" value="Genomic_DNA"/>
</dbReference>
<dbReference type="GO" id="GO:0016740">
    <property type="term" value="F:transferase activity"/>
    <property type="evidence" value="ECO:0007669"/>
    <property type="project" value="UniProtKB-KW"/>
</dbReference>
<accession>A0A1Z4LSQ5</accession>
<dbReference type="PANTHER" id="PTHR36836:SF1">
    <property type="entry name" value="COLANIC ACID BIOSYNTHESIS PROTEIN WCAK"/>
    <property type="match status" value="1"/>
</dbReference>
<sequence>MKQLILSVILNLYAHLLRLKRALPWNKKSRDSVLLLPPARFGSLGDEAMMTAVIEYFKAKGADRVGFISYSLAQNWDNFNPTVTGIDITCHSLSDSWKEKFHLVNVASRYDKFYCLGADVMDGFYSEKSSLTRLKYVSLAVKTGAEAAILGFSFNEKPAPKVIEAFRNLSSEIKLYSRDPVSHKRLIDYLQRSVGLVADLAFLLPPAENPGALSNILEWVKVQQENERILIGINANSQSFSNINKESVDEIVKIYVDTLVEIDSKYHKCSFVLIPHDFRNISQQSSDIGLAKAIMKALPEELQSNCMQVPTPFSAGEIKSVCKHLDIVLTGRMHLCIACLSQGTPVGCITYQGKFQGLFEHIQLDGMLIAPEQASQPGHLSNFFIPLIQDREYNRQQIQKVIPKVKQLALANFR</sequence>
<dbReference type="Proteomes" id="UP000218418">
    <property type="component" value="Chromosome"/>
</dbReference>
<evidence type="ECO:0000259" key="1">
    <source>
        <dbReference type="Pfam" id="PF04230"/>
    </source>
</evidence>
<reference evidence="2 3" key="1">
    <citation type="submission" date="2017-06" db="EMBL/GenBank/DDBJ databases">
        <title>Genome sequencing of cyanobaciteial culture collection at National Institute for Environmental Studies (NIES).</title>
        <authorList>
            <person name="Hirose Y."/>
            <person name="Shimura Y."/>
            <person name="Fujisawa T."/>
            <person name="Nakamura Y."/>
            <person name="Kawachi M."/>
        </authorList>
    </citation>
    <scope>NUCLEOTIDE SEQUENCE [LARGE SCALE GENOMIC DNA]</scope>
    <source>
        <strain evidence="2 3">NIES-267</strain>
    </source>
</reference>
<gene>
    <name evidence="2" type="ORF">NIES267_37690</name>
</gene>
<keyword evidence="2" id="KW-0808">Transferase</keyword>
<evidence type="ECO:0000313" key="2">
    <source>
        <dbReference type="EMBL" id="BAY84273.1"/>
    </source>
</evidence>
<dbReference type="OrthoDB" id="419704at2"/>
<proteinExistence type="predicted"/>
<protein>
    <submittedName>
        <fullName evidence="2">Putative polysaccharide pyruvyl transferase</fullName>
    </submittedName>
</protein>
<name>A0A1Z4LSQ5_9CYAN</name>
<organism evidence="2 3">
    <name type="scientific">Calothrix parasitica NIES-267</name>
    <dbReference type="NCBI Taxonomy" id="1973488"/>
    <lineage>
        <taxon>Bacteria</taxon>
        <taxon>Bacillati</taxon>
        <taxon>Cyanobacteriota</taxon>
        <taxon>Cyanophyceae</taxon>
        <taxon>Nostocales</taxon>
        <taxon>Calotrichaceae</taxon>
        <taxon>Calothrix</taxon>
    </lineage>
</organism>
<feature type="domain" description="Polysaccharide pyruvyl transferase" evidence="1">
    <location>
        <begin position="44"/>
        <end position="352"/>
    </location>
</feature>
<dbReference type="InterPro" id="IPR007345">
    <property type="entry name" value="Polysacch_pyruvyl_Trfase"/>
</dbReference>
<evidence type="ECO:0000313" key="3">
    <source>
        <dbReference type="Proteomes" id="UP000218418"/>
    </source>
</evidence>
<dbReference type="PANTHER" id="PTHR36836">
    <property type="entry name" value="COLANIC ACID BIOSYNTHESIS PROTEIN WCAK"/>
    <property type="match status" value="1"/>
</dbReference>
<dbReference type="AlphaFoldDB" id="A0A1Z4LSQ5"/>